<protein>
    <submittedName>
        <fullName evidence="1">Uncharacterized protein</fullName>
    </submittedName>
</protein>
<evidence type="ECO:0000313" key="1">
    <source>
        <dbReference type="EMBL" id="QOY38674.1"/>
    </source>
</evidence>
<accession>A0A7S7RE27</accession>
<name>A0A7S7RE27_9BACI</name>
<gene>
    <name evidence="1" type="ORF">AWH56_018945</name>
</gene>
<sequence length="76" mass="8659">MLSKIISKAFSEDTPENKKSRIFLLSRKTLLNEFNHFEGNMNIFQPAIDISDTALKKESEDIKKFLSNLTLSPIGN</sequence>
<proteinExistence type="predicted"/>
<organism evidence="1">
    <name type="scientific">Anaerobacillus isosaccharinicus</name>
    <dbReference type="NCBI Taxonomy" id="1532552"/>
    <lineage>
        <taxon>Bacteria</taxon>
        <taxon>Bacillati</taxon>
        <taxon>Bacillota</taxon>
        <taxon>Bacilli</taxon>
        <taxon>Bacillales</taxon>
        <taxon>Bacillaceae</taxon>
        <taxon>Anaerobacillus</taxon>
    </lineage>
</organism>
<dbReference type="EMBL" id="CP063356">
    <property type="protein sequence ID" value="QOY38674.1"/>
    <property type="molecule type" value="Genomic_DNA"/>
</dbReference>
<reference evidence="1" key="3">
    <citation type="submission" date="2020-10" db="EMBL/GenBank/DDBJ databases">
        <authorList>
            <person name="Bassil N.M."/>
            <person name="Lloyd J.R."/>
        </authorList>
    </citation>
    <scope>NUCLEOTIDE SEQUENCE</scope>
    <source>
        <strain evidence="1">NB2006</strain>
    </source>
</reference>
<dbReference type="AlphaFoldDB" id="A0A7S7RE27"/>
<reference evidence="1" key="2">
    <citation type="journal article" date="2019" name="Int. J. Syst. Evol. Microbiol.">
        <title>Anaerobacillus isosaccharinicus sp. nov., an alkaliphilic bacterium which degrades isosaccharinic acid.</title>
        <authorList>
            <person name="Bassil N.M."/>
            <person name="Lloyd J.R."/>
        </authorList>
    </citation>
    <scope>NUCLEOTIDE SEQUENCE [LARGE SCALE GENOMIC DNA]</scope>
    <source>
        <strain evidence="1">NB2006</strain>
    </source>
</reference>
<reference evidence="1" key="1">
    <citation type="journal article" date="2017" name="Genome Announc.">
        <title>Draft Genome Sequences of Four Alkaliphilic Bacteria Belonging to the Anaerobacillus Genus.</title>
        <authorList>
            <person name="Bassil N.M."/>
            <person name="Lloyd J.R."/>
        </authorList>
    </citation>
    <scope>NUCLEOTIDE SEQUENCE [LARGE SCALE GENOMIC DNA]</scope>
    <source>
        <strain evidence="1">NB2006</strain>
    </source>
</reference>